<feature type="region of interest" description="Disordered" evidence="1">
    <location>
        <begin position="123"/>
        <end position="165"/>
    </location>
</feature>
<keyword evidence="4" id="KW-1185">Reference proteome</keyword>
<gene>
    <name evidence="3" type="ORF">GCM10010347_27680</name>
</gene>
<evidence type="ECO:0000256" key="1">
    <source>
        <dbReference type="SAM" id="MobiDB-lite"/>
    </source>
</evidence>
<feature type="region of interest" description="Disordered" evidence="1">
    <location>
        <begin position="1"/>
        <end position="105"/>
    </location>
</feature>
<proteinExistence type="predicted"/>
<dbReference type="Proteomes" id="UP000642673">
    <property type="component" value="Unassembled WGS sequence"/>
</dbReference>
<evidence type="ECO:0000259" key="2">
    <source>
        <dbReference type="Pfam" id="PF18970"/>
    </source>
</evidence>
<reference evidence="4" key="1">
    <citation type="journal article" date="2019" name="Int. J. Syst. Evol. Microbiol.">
        <title>The Global Catalogue of Microorganisms (GCM) 10K type strain sequencing project: providing services to taxonomists for standard genome sequencing and annotation.</title>
        <authorList>
            <consortium name="The Broad Institute Genomics Platform"/>
            <consortium name="The Broad Institute Genome Sequencing Center for Infectious Disease"/>
            <person name="Wu L."/>
            <person name="Ma J."/>
        </authorList>
    </citation>
    <scope>NUCLEOTIDE SEQUENCE [LARGE SCALE GENOMIC DNA]</scope>
    <source>
        <strain evidence="4">JCM 4738</strain>
    </source>
</reference>
<feature type="compositionally biased region" description="Polar residues" evidence="1">
    <location>
        <begin position="1"/>
        <end position="19"/>
    </location>
</feature>
<sequence>MADDSNTQGDEVYQPQNGDQRAEYQPDMENALDEPDADQRLDEGYETPDRPRAVSRHGTTAAEQREGETLDQRLAQETPDVGQDGRDTGPRPEPLPGDTVGRLAPVEDDHPRRAFDVLAHDVGTDGGAESAEEAAMHVVGRNTAPEYGGDPREREESGPPRGGTP</sequence>
<organism evidence="3 4">
    <name type="scientific">Streptomyces cirratus</name>
    <dbReference type="NCBI Taxonomy" id="68187"/>
    <lineage>
        <taxon>Bacteria</taxon>
        <taxon>Bacillati</taxon>
        <taxon>Actinomycetota</taxon>
        <taxon>Actinomycetes</taxon>
        <taxon>Kitasatosporales</taxon>
        <taxon>Streptomycetaceae</taxon>
        <taxon>Streptomyces</taxon>
    </lineage>
</organism>
<feature type="compositionally biased region" description="Basic and acidic residues" evidence="1">
    <location>
        <begin position="37"/>
        <end position="52"/>
    </location>
</feature>
<evidence type="ECO:0000313" key="3">
    <source>
        <dbReference type="EMBL" id="GHB56109.1"/>
    </source>
</evidence>
<dbReference type="InterPro" id="IPR043763">
    <property type="entry name" value="DUF5709"/>
</dbReference>
<feature type="compositionally biased region" description="Basic and acidic residues" evidence="1">
    <location>
        <begin position="149"/>
        <end position="158"/>
    </location>
</feature>
<evidence type="ECO:0000313" key="4">
    <source>
        <dbReference type="Proteomes" id="UP000642673"/>
    </source>
</evidence>
<protein>
    <recommendedName>
        <fullName evidence="2">DUF5709 domain-containing protein</fullName>
    </recommendedName>
</protein>
<dbReference type="RefSeq" id="WP_229873700.1">
    <property type="nucleotide sequence ID" value="NZ_BMVP01000004.1"/>
</dbReference>
<dbReference type="Pfam" id="PF18970">
    <property type="entry name" value="DUF5709"/>
    <property type="match status" value="1"/>
</dbReference>
<feature type="domain" description="DUF5709" evidence="2">
    <location>
        <begin position="99"/>
        <end position="139"/>
    </location>
</feature>
<accession>A0ABQ3EYN7</accession>
<name>A0ABQ3EYN7_9ACTN</name>
<comment type="caution">
    <text evidence="3">The sequence shown here is derived from an EMBL/GenBank/DDBJ whole genome shotgun (WGS) entry which is preliminary data.</text>
</comment>
<dbReference type="EMBL" id="BMVP01000004">
    <property type="protein sequence ID" value="GHB56109.1"/>
    <property type="molecule type" value="Genomic_DNA"/>
</dbReference>